<feature type="domain" description="TANGO6 HEAT repeat" evidence="5">
    <location>
        <begin position="267"/>
        <end position="417"/>
    </location>
</feature>
<dbReference type="Gene3D" id="1.25.10.10">
    <property type="entry name" value="Leucine-rich Repeat Variant"/>
    <property type="match status" value="1"/>
</dbReference>
<feature type="compositionally biased region" description="Polar residues" evidence="3">
    <location>
        <begin position="925"/>
        <end position="950"/>
    </location>
</feature>
<dbReference type="PANTHER" id="PTHR20959">
    <property type="entry name" value="TRANSPORT AND GOLGI ORGANIZATION PROTEIN 6 FAMILY MEMBER"/>
    <property type="match status" value="1"/>
</dbReference>
<dbReference type="OMA" id="KWGVEPL"/>
<name>A0A0D2QEM0_HYPSF</name>
<evidence type="ECO:0000313" key="6">
    <source>
        <dbReference type="EMBL" id="KJA30045.1"/>
    </source>
</evidence>
<gene>
    <name evidence="6" type="ORF">HYPSUDRAFT_125960</name>
</gene>
<feature type="compositionally biased region" description="Acidic residues" evidence="3">
    <location>
        <begin position="618"/>
        <end position="635"/>
    </location>
</feature>
<evidence type="ECO:0000256" key="1">
    <source>
        <dbReference type="ARBA" id="ARBA00005724"/>
    </source>
</evidence>
<dbReference type="Proteomes" id="UP000054270">
    <property type="component" value="Unassembled WGS sequence"/>
</dbReference>
<feature type="repeat" description="HEAT" evidence="2">
    <location>
        <begin position="767"/>
        <end position="805"/>
    </location>
</feature>
<evidence type="ECO:0000256" key="3">
    <source>
        <dbReference type="SAM" id="MobiDB-lite"/>
    </source>
</evidence>
<reference evidence="7" key="1">
    <citation type="submission" date="2014-04" db="EMBL/GenBank/DDBJ databases">
        <title>Evolutionary Origins and Diversification of the Mycorrhizal Mutualists.</title>
        <authorList>
            <consortium name="DOE Joint Genome Institute"/>
            <consortium name="Mycorrhizal Genomics Consortium"/>
            <person name="Kohler A."/>
            <person name="Kuo A."/>
            <person name="Nagy L.G."/>
            <person name="Floudas D."/>
            <person name="Copeland A."/>
            <person name="Barry K.W."/>
            <person name="Cichocki N."/>
            <person name="Veneault-Fourrey C."/>
            <person name="LaButti K."/>
            <person name="Lindquist E.A."/>
            <person name="Lipzen A."/>
            <person name="Lundell T."/>
            <person name="Morin E."/>
            <person name="Murat C."/>
            <person name="Riley R."/>
            <person name="Ohm R."/>
            <person name="Sun H."/>
            <person name="Tunlid A."/>
            <person name="Henrissat B."/>
            <person name="Grigoriev I.V."/>
            <person name="Hibbett D.S."/>
            <person name="Martin F."/>
        </authorList>
    </citation>
    <scope>NUCLEOTIDE SEQUENCE [LARGE SCALE GENOMIC DNA]</scope>
    <source>
        <strain evidence="7">FD-334 SS-4</strain>
    </source>
</reference>
<comment type="similarity">
    <text evidence="1">Belongs to the Tango6 family.</text>
</comment>
<dbReference type="AlphaFoldDB" id="A0A0D2QEM0"/>
<dbReference type="InterPro" id="IPR019451">
    <property type="entry name" value="Rtp1_C1"/>
</dbReference>
<dbReference type="Pfam" id="PF10363">
    <property type="entry name" value="RTP1_C1"/>
    <property type="match status" value="1"/>
</dbReference>
<dbReference type="InterPro" id="IPR021133">
    <property type="entry name" value="HEAT_type_2"/>
</dbReference>
<organism evidence="6 7">
    <name type="scientific">Hypholoma sublateritium (strain FD-334 SS-4)</name>
    <dbReference type="NCBI Taxonomy" id="945553"/>
    <lineage>
        <taxon>Eukaryota</taxon>
        <taxon>Fungi</taxon>
        <taxon>Dikarya</taxon>
        <taxon>Basidiomycota</taxon>
        <taxon>Agaricomycotina</taxon>
        <taxon>Agaricomycetes</taxon>
        <taxon>Agaricomycetidae</taxon>
        <taxon>Agaricales</taxon>
        <taxon>Agaricineae</taxon>
        <taxon>Strophariaceae</taxon>
        <taxon>Hypholoma</taxon>
    </lineage>
</organism>
<dbReference type="PANTHER" id="PTHR20959:SF1">
    <property type="entry name" value="TRANSPORT AND GOLGI ORGANIZATION PROTEIN 6 HOMOLOG"/>
    <property type="match status" value="1"/>
</dbReference>
<keyword evidence="7" id="KW-1185">Reference proteome</keyword>
<feature type="region of interest" description="Disordered" evidence="3">
    <location>
        <begin position="601"/>
        <end position="635"/>
    </location>
</feature>
<evidence type="ECO:0000256" key="2">
    <source>
        <dbReference type="PROSITE-ProRule" id="PRU00103"/>
    </source>
</evidence>
<evidence type="ECO:0000259" key="5">
    <source>
        <dbReference type="Pfam" id="PF23565"/>
    </source>
</evidence>
<dbReference type="STRING" id="945553.A0A0D2QEM0"/>
<dbReference type="Pfam" id="PF23565">
    <property type="entry name" value="ARM_TANGO6"/>
    <property type="match status" value="1"/>
</dbReference>
<proteinExistence type="inferred from homology"/>
<dbReference type="InterPro" id="IPR057407">
    <property type="entry name" value="HEAT_TANGO6"/>
</dbReference>
<dbReference type="PROSITE" id="PS50077">
    <property type="entry name" value="HEAT_REPEAT"/>
    <property type="match status" value="1"/>
</dbReference>
<feature type="region of interest" description="Disordered" evidence="3">
    <location>
        <begin position="913"/>
        <end position="950"/>
    </location>
</feature>
<dbReference type="InterPro" id="IPR039600">
    <property type="entry name" value="TANGO6/Rtp1"/>
</dbReference>
<dbReference type="GO" id="GO:0009306">
    <property type="term" value="P:protein secretion"/>
    <property type="evidence" value="ECO:0007669"/>
    <property type="project" value="TreeGrafter"/>
</dbReference>
<dbReference type="EMBL" id="KN817518">
    <property type="protein sequence ID" value="KJA30045.1"/>
    <property type="molecule type" value="Genomic_DNA"/>
</dbReference>
<dbReference type="OrthoDB" id="39591at2759"/>
<dbReference type="SUPFAM" id="SSF48371">
    <property type="entry name" value="ARM repeat"/>
    <property type="match status" value="1"/>
</dbReference>
<accession>A0A0D2QEM0</accession>
<protein>
    <submittedName>
        <fullName evidence="6">Uncharacterized protein</fullName>
    </submittedName>
</protein>
<dbReference type="InterPro" id="IPR011989">
    <property type="entry name" value="ARM-like"/>
</dbReference>
<sequence length="1032" mass="113040">MTSPSSELASALADGTVLLGISAPASLSTSLEALLKSRLSNYYSRLPVDKAQSLEESTEDLQLLTGREALSIVKRIHEALDFQGPESESLKEGSPPRAPAIGTRDLAEVRTLLSVVFKWAVRPLMLRLGELWPSSPQRGQGTSEIVDLTVDADVSQLLSSLITSLFSFIFPEGAQGRISQTLIATTLLSLYSPDILLPSISLGWLPESQVSDLVVPLHEARPLATRFLRLLTPAQAILALTNVISSTLPPPPVHARKACTHFLTKQLLRPHGIKGLFDAAFSSDEIVADDAKFEQIAKMLNSVPSSMKSEDYHQVIFPQVLAILTNDARPNYKRAAAFAIFRAIVPQVIRQNTSSAASVVQDILHRPLRDAPEQHSEQTLAAHDALWSLTVLISNTEPSPAFISRLLSPVIPDVYALLFDLGSHRLADPQVKESVTGVLLSWGKIIDRVEGTNTLWSVIEGGRDYTWKFGLEGNFWKLKSQEDSSPSIIMPGNISNLDNDIDDLDTNIFDLFPDPVHFVEFLKNIDRGDIASSLFIKLLEDYRDMKGQTNEDPVKTLHKLQIIMQMQKRLSEGTTSNILQKPDHLLSFIFHVLDAAGMTLQAGTDAGPPRRPRLPVEDTLEDADSDDEAPDSEVIGPDDELIETAITLLLSILEADETLTARVYPIFNDIFVKLEPLALKGSSALRPLAREARLVITARLANVSSSKRSGPRKQADEDDQEVYQKALKLLQDPILPVRAHGLLLLRELVSNSAVKGHKVNSALVPSILAIFLQAVQDEDSYMFLNAVQGLAALADAFGKEIIQGLVHDYAGGLVGLGAGNLTQQDLDIRLRIGEALGSIIQRRGTALGLYVDILVPPLFATARRSNIPTALRTSSLSLLAECVDTYPLAMLPYVEDLSQAMIDLLQIENIPLPQRKPESKEDPSTGGTIEQNATAKQSTPTLDSDPTLKNSKFPPLRRAAIHFLSLLIKAAMKLVYDGADINLAKIFPRVFVRRMSVTLGYVSSTDEDNMVRVMARETKESLEELQAAAFGL</sequence>
<feature type="domain" description="RNA polymerase II assembly factor Rtp1 C-terminal" evidence="4">
    <location>
        <begin position="723"/>
        <end position="845"/>
    </location>
</feature>
<evidence type="ECO:0000313" key="7">
    <source>
        <dbReference type="Proteomes" id="UP000054270"/>
    </source>
</evidence>
<evidence type="ECO:0000259" key="4">
    <source>
        <dbReference type="Pfam" id="PF10363"/>
    </source>
</evidence>
<dbReference type="InterPro" id="IPR016024">
    <property type="entry name" value="ARM-type_fold"/>
</dbReference>